<gene>
    <name evidence="2" type="ORF">A0H81_09792</name>
</gene>
<name>A0A1C7M185_GRIFR</name>
<feature type="compositionally biased region" description="Basic and acidic residues" evidence="1">
    <location>
        <begin position="150"/>
        <end position="169"/>
    </location>
</feature>
<dbReference type="Gene3D" id="4.10.60.10">
    <property type="entry name" value="Zinc finger, CCHC-type"/>
    <property type="match status" value="1"/>
</dbReference>
<evidence type="ECO:0000256" key="1">
    <source>
        <dbReference type="SAM" id="MobiDB-lite"/>
    </source>
</evidence>
<comment type="caution">
    <text evidence="2">The sequence shown here is derived from an EMBL/GenBank/DDBJ whole genome shotgun (WGS) entry which is preliminary data.</text>
</comment>
<dbReference type="AlphaFoldDB" id="A0A1C7M185"/>
<evidence type="ECO:0008006" key="4">
    <source>
        <dbReference type="Google" id="ProtNLM"/>
    </source>
</evidence>
<reference evidence="2 3" key="1">
    <citation type="submission" date="2016-03" db="EMBL/GenBank/DDBJ databases">
        <title>Whole genome sequencing of Grifola frondosa 9006-11.</title>
        <authorList>
            <person name="Min B."/>
            <person name="Park H."/>
            <person name="Kim J.-G."/>
            <person name="Cho H."/>
            <person name="Oh Y.-L."/>
            <person name="Kong W.-S."/>
            <person name="Choi I.-G."/>
        </authorList>
    </citation>
    <scope>NUCLEOTIDE SEQUENCE [LARGE SCALE GENOMIC DNA]</scope>
    <source>
        <strain evidence="2 3">9006-11</strain>
    </source>
</reference>
<dbReference type="EMBL" id="LUGG01000014">
    <property type="protein sequence ID" value="OBZ70099.1"/>
    <property type="molecule type" value="Genomic_DNA"/>
</dbReference>
<feature type="region of interest" description="Disordered" evidence="1">
    <location>
        <begin position="1"/>
        <end position="34"/>
    </location>
</feature>
<dbReference type="OrthoDB" id="7608935at2759"/>
<accession>A0A1C7M185</accession>
<dbReference type="Proteomes" id="UP000092993">
    <property type="component" value="Unassembled WGS sequence"/>
</dbReference>
<feature type="compositionally biased region" description="Basic residues" evidence="1">
    <location>
        <begin position="170"/>
        <end position="182"/>
    </location>
</feature>
<keyword evidence="3" id="KW-1185">Reference proteome</keyword>
<proteinExistence type="predicted"/>
<feature type="region of interest" description="Disordered" evidence="1">
    <location>
        <begin position="533"/>
        <end position="565"/>
    </location>
</feature>
<organism evidence="2 3">
    <name type="scientific">Grifola frondosa</name>
    <name type="common">Maitake</name>
    <name type="synonym">Polyporus frondosus</name>
    <dbReference type="NCBI Taxonomy" id="5627"/>
    <lineage>
        <taxon>Eukaryota</taxon>
        <taxon>Fungi</taxon>
        <taxon>Dikarya</taxon>
        <taxon>Basidiomycota</taxon>
        <taxon>Agaricomycotina</taxon>
        <taxon>Agaricomycetes</taxon>
        <taxon>Polyporales</taxon>
        <taxon>Grifolaceae</taxon>
        <taxon>Grifola</taxon>
    </lineage>
</organism>
<feature type="compositionally biased region" description="Basic and acidic residues" evidence="1">
    <location>
        <begin position="546"/>
        <end position="559"/>
    </location>
</feature>
<dbReference type="STRING" id="5627.A0A1C7M185"/>
<feature type="compositionally biased region" description="Basic and acidic residues" evidence="1">
    <location>
        <begin position="87"/>
        <end position="122"/>
    </location>
</feature>
<sequence>MSSTSKQPEIIDLTMPTPPPEPIELDSDGEVVNPTALANPAALANAISALGQQEKRKRRKRSRRSTNLKSPQDVEEGEIAGSSAELPTREPSHEREDRNMDRNTDRRRENESSRRSLLERLGGDTIGNASADVPRSSRKDRSGKRKRRDSRSPAPERERERDRNRDHVRDHRRSRSRDKRRHDKEPSKPSIKDDALFFEDVKPAEVPIAAHLVVAPTVNVVEGTSTSTSTNPPLLLPPHVSVFGEDGVDPVEIHAPSPPGSDEEDYIEYLDYDDDRRAPGMVRYFELEKAAAEEARAAKPVRVVCKNCGAEGDHKTYECPVLIVMPDMRCARRALDAQLPDQQDVLHVWDEGPYQQASRTGGYNHYQDCDRCGSRSHNTNECPTLWRMYEAAKATSPPTSGATTVAAAGTLEMTARTCRTWMTSRASPPHLACTTSSQALLRRRDKARQASPRDWEAAATFADGYGFVAPMEVGKQARRKDRARMERRARELEEADDMILAAQVRGAEAEVEGEEHVQGERRREADQVRFRRGGRTPCVWGPPGAIKRDRVGSDSRRVETAGGEV</sequence>
<evidence type="ECO:0000313" key="3">
    <source>
        <dbReference type="Proteomes" id="UP000092993"/>
    </source>
</evidence>
<feature type="region of interest" description="Disordered" evidence="1">
    <location>
        <begin position="47"/>
        <end position="191"/>
    </location>
</feature>
<feature type="compositionally biased region" description="Basic residues" evidence="1">
    <location>
        <begin position="55"/>
        <end position="66"/>
    </location>
</feature>
<protein>
    <recommendedName>
        <fullName evidence="4">CCHC-type domain-containing protein</fullName>
    </recommendedName>
</protein>
<dbReference type="OMA" id="PRDWEVA"/>
<evidence type="ECO:0000313" key="2">
    <source>
        <dbReference type="EMBL" id="OBZ70099.1"/>
    </source>
</evidence>